<feature type="region of interest" description="Disordered" evidence="1">
    <location>
        <begin position="405"/>
        <end position="431"/>
    </location>
</feature>
<evidence type="ECO:0000313" key="2">
    <source>
        <dbReference type="EMBL" id="KIY69377.1"/>
    </source>
</evidence>
<dbReference type="EMBL" id="KN880485">
    <property type="protein sequence ID" value="KIY69377.1"/>
    <property type="molecule type" value="Genomic_DNA"/>
</dbReference>
<organism evidence="2 3">
    <name type="scientific">Cylindrobasidium torrendii FP15055 ss-10</name>
    <dbReference type="NCBI Taxonomy" id="1314674"/>
    <lineage>
        <taxon>Eukaryota</taxon>
        <taxon>Fungi</taxon>
        <taxon>Dikarya</taxon>
        <taxon>Basidiomycota</taxon>
        <taxon>Agaricomycotina</taxon>
        <taxon>Agaricomycetes</taxon>
        <taxon>Agaricomycetidae</taxon>
        <taxon>Agaricales</taxon>
        <taxon>Marasmiineae</taxon>
        <taxon>Physalacriaceae</taxon>
        <taxon>Cylindrobasidium</taxon>
    </lineage>
</organism>
<sequence length="431" mass="45293">MPPKPSPLTLRTTPKGPPTQADKDAMAMPPPPVPRKILESEMLALATCYKNTIVKTGQIHGFYADARRLGIQKHATSPPVSLASALAREVERYDQLCDVMEAQILRAIAVLERDLKAEQQRVKEADEAEKASEMQQDEPVAAVAPPSSPPPSEASEQVLLTPSSASPSSSMGRRMSTISISSLQRPGFPLKIDLPSPSFQQLSPDLTDMSGRPHSPVTLAPKSARPLDFAPDMLSMALNNAEGTSGTDQQHVDMELGTVGDSGGLMEGPMAGSSGEKPIELDLDNMDIDMHGLFGDDDAGQDDGDAMESLFSPTVQTAELSDEAKKDGEAQDFLKSLEAADTSTTQAGFLEAGQAAESNPSPNTLLASFGAGGGTADSSSGDGQFNIESLDMNFFSETAVDGTAHPANLDSFLGIDNGAQPSPPKTENASG</sequence>
<feature type="compositionally biased region" description="Basic and acidic residues" evidence="1">
    <location>
        <begin position="122"/>
        <end position="132"/>
    </location>
</feature>
<feature type="compositionally biased region" description="Polar residues" evidence="1">
    <location>
        <begin position="356"/>
        <end position="366"/>
    </location>
</feature>
<evidence type="ECO:0000256" key="1">
    <source>
        <dbReference type="SAM" id="MobiDB-lite"/>
    </source>
</evidence>
<feature type="region of interest" description="Disordered" evidence="1">
    <location>
        <begin position="122"/>
        <end position="174"/>
    </location>
</feature>
<evidence type="ECO:0000313" key="3">
    <source>
        <dbReference type="Proteomes" id="UP000054007"/>
    </source>
</evidence>
<gene>
    <name evidence="2" type="ORF">CYLTODRAFT_372820</name>
</gene>
<proteinExistence type="predicted"/>
<protein>
    <submittedName>
        <fullName evidence="2">Uncharacterized protein</fullName>
    </submittedName>
</protein>
<name>A0A0D7BFU9_9AGAR</name>
<dbReference type="Proteomes" id="UP000054007">
    <property type="component" value="Unassembled WGS sequence"/>
</dbReference>
<feature type="region of interest" description="Disordered" evidence="1">
    <location>
        <begin position="345"/>
        <end position="386"/>
    </location>
</feature>
<dbReference type="OrthoDB" id="3365514at2759"/>
<dbReference type="AlphaFoldDB" id="A0A0D7BFU9"/>
<reference evidence="2 3" key="1">
    <citation type="journal article" date="2015" name="Fungal Genet. Biol.">
        <title>Evolution of novel wood decay mechanisms in Agaricales revealed by the genome sequences of Fistulina hepatica and Cylindrobasidium torrendii.</title>
        <authorList>
            <person name="Floudas D."/>
            <person name="Held B.W."/>
            <person name="Riley R."/>
            <person name="Nagy L.G."/>
            <person name="Koehler G."/>
            <person name="Ransdell A.S."/>
            <person name="Younus H."/>
            <person name="Chow J."/>
            <person name="Chiniquy J."/>
            <person name="Lipzen A."/>
            <person name="Tritt A."/>
            <person name="Sun H."/>
            <person name="Haridas S."/>
            <person name="LaButti K."/>
            <person name="Ohm R.A."/>
            <person name="Kues U."/>
            <person name="Blanchette R.A."/>
            <person name="Grigoriev I.V."/>
            <person name="Minto R.E."/>
            <person name="Hibbett D.S."/>
        </authorList>
    </citation>
    <scope>NUCLEOTIDE SEQUENCE [LARGE SCALE GENOMIC DNA]</scope>
    <source>
        <strain evidence="2 3">FP15055 ss-10</strain>
    </source>
</reference>
<feature type="region of interest" description="Disordered" evidence="1">
    <location>
        <begin position="1"/>
        <end position="32"/>
    </location>
</feature>
<accession>A0A0D7BFU9</accession>
<feature type="compositionally biased region" description="Low complexity" evidence="1">
    <location>
        <begin position="162"/>
        <end position="174"/>
    </location>
</feature>
<keyword evidence="3" id="KW-1185">Reference proteome</keyword>